<dbReference type="RefSeq" id="WP_269521614.1">
    <property type="nucleotide sequence ID" value="NZ_CP114569.1"/>
</dbReference>
<geneLocation type="plasmid" evidence="1 2">
    <name>unnamed5</name>
</geneLocation>
<keyword evidence="1" id="KW-0614">Plasmid</keyword>
<keyword evidence="2" id="KW-1185">Reference proteome</keyword>
<dbReference type="EMBL" id="CP114569">
    <property type="protein sequence ID" value="WAZ60754.1"/>
    <property type="molecule type" value="Genomic_DNA"/>
</dbReference>
<accession>A0ABY7LAJ5</accession>
<dbReference type="Proteomes" id="UP001164536">
    <property type="component" value="Plasmid unnamed5"/>
</dbReference>
<evidence type="ECO:0000313" key="2">
    <source>
        <dbReference type="Proteomes" id="UP001164536"/>
    </source>
</evidence>
<name>A0ABY7LAJ5_CITFR</name>
<gene>
    <name evidence="1" type="ORF">O4000_29015</name>
</gene>
<protein>
    <submittedName>
        <fullName evidence="1">Baseplate</fullName>
    </submittedName>
</protein>
<organism evidence="1 2">
    <name type="scientific">Citrobacter freundii</name>
    <dbReference type="NCBI Taxonomy" id="546"/>
    <lineage>
        <taxon>Bacteria</taxon>
        <taxon>Pseudomonadati</taxon>
        <taxon>Pseudomonadota</taxon>
        <taxon>Gammaproteobacteria</taxon>
        <taxon>Enterobacterales</taxon>
        <taxon>Enterobacteriaceae</taxon>
        <taxon>Citrobacter</taxon>
        <taxon>Citrobacter freundii complex</taxon>
    </lineage>
</organism>
<proteinExistence type="predicted"/>
<evidence type="ECO:0000313" key="1">
    <source>
        <dbReference type="EMBL" id="WAZ60754.1"/>
    </source>
</evidence>
<sequence>MSRELLAKTRQWKKTRTGKFEITGFSAIDEAVAREINKIFSDVVVTHPNRGRERFAEFLKRKPEDRVFVGNFDNVVEFLGAVRRAAAGRRSIPSDKNINRDAMPFINISRTFDADYENNDNQRHRHEVGDLMADDGETPIAEVDAMQVLLTYSVTLIAAEKSTLSLMCNTLASSLRWRDSTSFTAIDYLVNAKTEIDCSFQDAKAIGYSDLSTPITENRIFAAQATLTVMADMLTAFEVDASEVRVHTYSGTQG</sequence>
<reference evidence="1" key="1">
    <citation type="submission" date="2022-12" db="EMBL/GenBank/DDBJ databases">
        <title>2953647.</title>
        <authorList>
            <person name="Hergert J."/>
            <person name="Casey R."/>
            <person name="Wagner J."/>
            <person name="Young E.L."/>
            <person name="Oakeson K.F."/>
        </authorList>
    </citation>
    <scope>NUCLEOTIDE SEQUENCE</scope>
    <source>
        <strain evidence="1">2953647</strain>
        <plasmid evidence="1">unnamed5</plasmid>
    </source>
</reference>